<reference evidence="4" key="1">
    <citation type="submission" date="2025-08" db="UniProtKB">
        <authorList>
            <consortium name="RefSeq"/>
        </authorList>
    </citation>
    <scope>IDENTIFICATION</scope>
</reference>
<feature type="compositionally biased region" description="Basic and acidic residues" evidence="2">
    <location>
        <begin position="296"/>
        <end position="315"/>
    </location>
</feature>
<keyword evidence="1" id="KW-0175">Coiled coil</keyword>
<gene>
    <name evidence="4" type="primary">LOC115013909</name>
</gene>
<dbReference type="RefSeq" id="XP_029296334.1">
    <property type="nucleotide sequence ID" value="XM_029440474.1"/>
</dbReference>
<feature type="region of interest" description="Disordered" evidence="2">
    <location>
        <begin position="290"/>
        <end position="349"/>
    </location>
</feature>
<name>A0A6J2QEC1_COTGO</name>
<dbReference type="OrthoDB" id="10255247at2759"/>
<sequence length="349" mass="39982">MERLAYSNNHQCYDICGASQSNIELVEEMEALREDLDCADLQRIRQLENSLEKMKMKITQAKKIQNVYQDVREHLQQVRMVQMEHETMAKKREMDIELCELSAEEKELKRLIETHLSPTGQSRLNVQEIEELKSIPATDHQCYDICGASQSDIELVEEMEALREDLDCADLQELVTKISLQRATTEQLLTELTQQEELAKQEANTLTELELQFDKLKGERQAALNQEVCRVEALQAELQQCQDLLNTVEQGVDNVYLRMSCVPVEGLPSASSTESIDKLRDVSLRLPTLLQRASQHKPETSGLDQERLNRMESRNISRPSTPIHSPPLSDDEKVLSILRENQAPQPQTD</sequence>
<feature type="coiled-coil region" evidence="1">
    <location>
        <begin position="182"/>
        <end position="251"/>
    </location>
</feature>
<dbReference type="PANTHER" id="PTHR47115:SF1">
    <property type="entry name" value="COILED-COIL DOMAIN-CONTAINING PROTEIN 183"/>
    <property type="match status" value="1"/>
</dbReference>
<evidence type="ECO:0000256" key="1">
    <source>
        <dbReference type="SAM" id="Coils"/>
    </source>
</evidence>
<proteinExistence type="predicted"/>
<organism evidence="3 4">
    <name type="scientific">Cottoperca gobio</name>
    <name type="common">Frogmouth</name>
    <name type="synonym">Aphritis gobio</name>
    <dbReference type="NCBI Taxonomy" id="56716"/>
    <lineage>
        <taxon>Eukaryota</taxon>
        <taxon>Metazoa</taxon>
        <taxon>Chordata</taxon>
        <taxon>Craniata</taxon>
        <taxon>Vertebrata</taxon>
        <taxon>Euteleostomi</taxon>
        <taxon>Actinopterygii</taxon>
        <taxon>Neopterygii</taxon>
        <taxon>Teleostei</taxon>
        <taxon>Neoteleostei</taxon>
        <taxon>Acanthomorphata</taxon>
        <taxon>Eupercaria</taxon>
        <taxon>Perciformes</taxon>
        <taxon>Notothenioidei</taxon>
        <taxon>Bovichtidae</taxon>
        <taxon>Cottoperca</taxon>
    </lineage>
</organism>
<keyword evidence="3" id="KW-1185">Reference proteome</keyword>
<dbReference type="InParanoid" id="A0A6J2QEC1"/>
<feature type="coiled-coil region" evidence="1">
    <location>
        <begin position="22"/>
        <end position="64"/>
    </location>
</feature>
<evidence type="ECO:0000313" key="4">
    <source>
        <dbReference type="RefSeq" id="XP_029296334.1"/>
    </source>
</evidence>
<dbReference type="AlphaFoldDB" id="A0A6J2QEC1"/>
<protein>
    <submittedName>
        <fullName evidence="4">Coiled-coil domain-containing protein 183-like</fullName>
    </submittedName>
</protein>
<dbReference type="PANTHER" id="PTHR47115">
    <property type="entry name" value="COILED-COIL DOMAIN-CONTAINING PROTEIN 183"/>
    <property type="match status" value="1"/>
</dbReference>
<dbReference type="Proteomes" id="UP000504630">
    <property type="component" value="Chromosome 9"/>
</dbReference>
<dbReference type="GeneID" id="115013909"/>
<dbReference type="KEGG" id="cgob:115013909"/>
<dbReference type="InterPro" id="IPR043247">
    <property type="entry name" value="CCDC183"/>
</dbReference>
<evidence type="ECO:0000256" key="2">
    <source>
        <dbReference type="SAM" id="MobiDB-lite"/>
    </source>
</evidence>
<accession>A0A6J2QEC1</accession>
<evidence type="ECO:0000313" key="3">
    <source>
        <dbReference type="Proteomes" id="UP000504630"/>
    </source>
</evidence>